<name>A0AAV7QTB3_PLEWA</name>
<evidence type="ECO:0000313" key="1">
    <source>
        <dbReference type="EMBL" id="KAJ1142601.1"/>
    </source>
</evidence>
<evidence type="ECO:0000313" key="2">
    <source>
        <dbReference type="Proteomes" id="UP001066276"/>
    </source>
</evidence>
<dbReference type="EMBL" id="JANPWB010000010">
    <property type="protein sequence ID" value="KAJ1142601.1"/>
    <property type="molecule type" value="Genomic_DNA"/>
</dbReference>
<organism evidence="1 2">
    <name type="scientific">Pleurodeles waltl</name>
    <name type="common">Iberian ribbed newt</name>
    <dbReference type="NCBI Taxonomy" id="8319"/>
    <lineage>
        <taxon>Eukaryota</taxon>
        <taxon>Metazoa</taxon>
        <taxon>Chordata</taxon>
        <taxon>Craniata</taxon>
        <taxon>Vertebrata</taxon>
        <taxon>Euteleostomi</taxon>
        <taxon>Amphibia</taxon>
        <taxon>Batrachia</taxon>
        <taxon>Caudata</taxon>
        <taxon>Salamandroidea</taxon>
        <taxon>Salamandridae</taxon>
        <taxon>Pleurodelinae</taxon>
        <taxon>Pleurodeles</taxon>
    </lineage>
</organism>
<comment type="caution">
    <text evidence="1">The sequence shown here is derived from an EMBL/GenBank/DDBJ whole genome shotgun (WGS) entry which is preliminary data.</text>
</comment>
<dbReference type="Proteomes" id="UP001066276">
    <property type="component" value="Chromosome 6"/>
</dbReference>
<sequence length="118" mass="12730">MRARRRSELPRQCYGVSCKGRDGLLTAAREVGARPLSVSLLCTGFRLRRTSTAGGARTRAGPGALLLPHLGERRGVWSQHQRALTFAVGPENARALRVLTEPQFAGGGVGLRLRMAPI</sequence>
<accession>A0AAV7QTB3</accession>
<keyword evidence="2" id="KW-1185">Reference proteome</keyword>
<proteinExistence type="predicted"/>
<dbReference type="AlphaFoldDB" id="A0AAV7QTB3"/>
<gene>
    <name evidence="1" type="ORF">NDU88_008915</name>
</gene>
<protein>
    <submittedName>
        <fullName evidence="1">Uncharacterized protein</fullName>
    </submittedName>
</protein>
<reference evidence="1" key="1">
    <citation type="journal article" date="2022" name="bioRxiv">
        <title>Sequencing and chromosome-scale assembly of the giantPleurodeles waltlgenome.</title>
        <authorList>
            <person name="Brown T."/>
            <person name="Elewa A."/>
            <person name="Iarovenko S."/>
            <person name="Subramanian E."/>
            <person name="Araus A.J."/>
            <person name="Petzold A."/>
            <person name="Susuki M."/>
            <person name="Suzuki K.-i.T."/>
            <person name="Hayashi T."/>
            <person name="Toyoda A."/>
            <person name="Oliveira C."/>
            <person name="Osipova E."/>
            <person name="Leigh N.D."/>
            <person name="Simon A."/>
            <person name="Yun M.H."/>
        </authorList>
    </citation>
    <scope>NUCLEOTIDE SEQUENCE</scope>
    <source>
        <strain evidence="1">20211129_DDA</strain>
        <tissue evidence="1">Liver</tissue>
    </source>
</reference>